<dbReference type="EMBL" id="CVRS01000064">
    <property type="protein sequence ID" value="CRL36284.1"/>
    <property type="molecule type" value="Genomic_DNA"/>
</dbReference>
<dbReference type="SUPFAM" id="SSF54637">
    <property type="entry name" value="Thioesterase/thiol ester dehydrase-isomerase"/>
    <property type="match status" value="1"/>
</dbReference>
<dbReference type="Pfam" id="PF01575">
    <property type="entry name" value="MaoC_dehydratas"/>
    <property type="match status" value="1"/>
</dbReference>
<name>A0A0M6WHZ9_9FIRM</name>
<dbReference type="GO" id="GO:0006633">
    <property type="term" value="P:fatty acid biosynthetic process"/>
    <property type="evidence" value="ECO:0007669"/>
    <property type="project" value="TreeGrafter"/>
</dbReference>
<dbReference type="PANTHER" id="PTHR43437:SF3">
    <property type="entry name" value="HYDROXYACYL-THIOESTER DEHYDRATASE TYPE 2, MITOCHONDRIAL"/>
    <property type="match status" value="1"/>
</dbReference>
<dbReference type="AlphaFoldDB" id="A0A0M6WHZ9"/>
<sequence length="142" mass="16064">MNEYTIEEIQVGMSASFKKLITKEMEDSFRVITGDENPLHKEDDFALEISGGNFKGHVAFGMLTASFYSTVAGMYLPGKYSLIHSFDEISFMKPVFVGDELTVNAEVIDKDEALKMIRLKIIIKNQDNKKVSRAKMKVLVMK</sequence>
<gene>
    <name evidence="2" type="ORF">RIL183_18881</name>
</gene>
<dbReference type="Gene3D" id="3.10.129.10">
    <property type="entry name" value="Hotdog Thioesterase"/>
    <property type="match status" value="1"/>
</dbReference>
<evidence type="ECO:0000313" key="2">
    <source>
        <dbReference type="EMBL" id="CRL36284.1"/>
    </source>
</evidence>
<dbReference type="OrthoDB" id="9801625at2"/>
<dbReference type="InterPro" id="IPR029069">
    <property type="entry name" value="HotDog_dom_sf"/>
</dbReference>
<dbReference type="Proteomes" id="UP000049828">
    <property type="component" value="Unassembled WGS sequence"/>
</dbReference>
<dbReference type="GO" id="GO:0019171">
    <property type="term" value="F:(3R)-hydroxyacyl-[acyl-carrier-protein] dehydratase activity"/>
    <property type="evidence" value="ECO:0007669"/>
    <property type="project" value="TreeGrafter"/>
</dbReference>
<feature type="domain" description="MaoC-like" evidence="1">
    <location>
        <begin position="20"/>
        <end position="114"/>
    </location>
</feature>
<reference evidence="3" key="1">
    <citation type="submission" date="2015-05" db="EMBL/GenBank/DDBJ databases">
        <authorList>
            <consortium name="Pathogen Informatics"/>
        </authorList>
    </citation>
    <scope>NUCLEOTIDE SEQUENCE [LARGE SCALE GENOMIC DNA]</scope>
    <source>
        <strain evidence="3">L1-83</strain>
    </source>
</reference>
<dbReference type="RefSeq" id="WP_055039421.1">
    <property type="nucleotide sequence ID" value="NZ_CVRS01000064.1"/>
</dbReference>
<dbReference type="InterPro" id="IPR002539">
    <property type="entry name" value="MaoC-like_dom"/>
</dbReference>
<evidence type="ECO:0000259" key="1">
    <source>
        <dbReference type="Pfam" id="PF01575"/>
    </source>
</evidence>
<organism evidence="2 3">
    <name type="scientific">Roseburia inulinivorans</name>
    <dbReference type="NCBI Taxonomy" id="360807"/>
    <lineage>
        <taxon>Bacteria</taxon>
        <taxon>Bacillati</taxon>
        <taxon>Bacillota</taxon>
        <taxon>Clostridia</taxon>
        <taxon>Lachnospirales</taxon>
        <taxon>Lachnospiraceae</taxon>
        <taxon>Roseburia</taxon>
    </lineage>
</organism>
<dbReference type="InterPro" id="IPR050965">
    <property type="entry name" value="UPF0336/Enoyl-CoA_hydratase"/>
</dbReference>
<protein>
    <recommendedName>
        <fullName evidence="1">MaoC-like domain-containing protein</fullName>
    </recommendedName>
</protein>
<accession>A0A0M6WHZ9</accession>
<proteinExistence type="predicted"/>
<dbReference type="PANTHER" id="PTHR43437">
    <property type="entry name" value="HYDROXYACYL-THIOESTER DEHYDRATASE TYPE 2, MITOCHONDRIAL-RELATED"/>
    <property type="match status" value="1"/>
</dbReference>
<keyword evidence="3" id="KW-1185">Reference proteome</keyword>
<evidence type="ECO:0000313" key="3">
    <source>
        <dbReference type="Proteomes" id="UP000049828"/>
    </source>
</evidence>